<gene>
    <name evidence="2" type="ORF">RCOM_0658750</name>
</gene>
<protein>
    <submittedName>
        <fullName evidence="2">Uncharacterized protein</fullName>
    </submittedName>
</protein>
<evidence type="ECO:0000256" key="1">
    <source>
        <dbReference type="SAM" id="SignalP"/>
    </source>
</evidence>
<name>B9SKG5_RICCO</name>
<accession>B9SKG5</accession>
<evidence type="ECO:0000313" key="3">
    <source>
        <dbReference type="Proteomes" id="UP000008311"/>
    </source>
</evidence>
<feature type="chain" id="PRO_5002889466" evidence="1">
    <location>
        <begin position="20"/>
        <end position="57"/>
    </location>
</feature>
<organism evidence="2 3">
    <name type="scientific">Ricinus communis</name>
    <name type="common">Castor bean</name>
    <dbReference type="NCBI Taxonomy" id="3988"/>
    <lineage>
        <taxon>Eukaryota</taxon>
        <taxon>Viridiplantae</taxon>
        <taxon>Streptophyta</taxon>
        <taxon>Embryophyta</taxon>
        <taxon>Tracheophyta</taxon>
        <taxon>Spermatophyta</taxon>
        <taxon>Magnoliopsida</taxon>
        <taxon>eudicotyledons</taxon>
        <taxon>Gunneridae</taxon>
        <taxon>Pentapetalae</taxon>
        <taxon>rosids</taxon>
        <taxon>fabids</taxon>
        <taxon>Malpighiales</taxon>
        <taxon>Euphorbiaceae</taxon>
        <taxon>Acalyphoideae</taxon>
        <taxon>Acalypheae</taxon>
        <taxon>Ricinus</taxon>
    </lineage>
</organism>
<dbReference type="AlphaFoldDB" id="B9SKG5"/>
<dbReference type="Proteomes" id="UP000008311">
    <property type="component" value="Unassembled WGS sequence"/>
</dbReference>
<dbReference type="InParanoid" id="B9SKG5"/>
<evidence type="ECO:0000313" key="2">
    <source>
        <dbReference type="EMBL" id="EEF35886.1"/>
    </source>
</evidence>
<sequence length="57" mass="6459">MQMIITVLSRLVLPHAIEAQWIKACNSKKSARSVAHDHQGVLIDSFSKHTMFKFLPP</sequence>
<keyword evidence="1" id="KW-0732">Signal</keyword>
<keyword evidence="3" id="KW-1185">Reference proteome</keyword>
<feature type="signal peptide" evidence="1">
    <location>
        <begin position="1"/>
        <end position="19"/>
    </location>
</feature>
<proteinExistence type="predicted"/>
<reference evidence="3" key="1">
    <citation type="journal article" date="2010" name="Nat. Biotechnol.">
        <title>Draft genome sequence of the oilseed species Ricinus communis.</title>
        <authorList>
            <person name="Chan A.P."/>
            <person name="Crabtree J."/>
            <person name="Zhao Q."/>
            <person name="Lorenzi H."/>
            <person name="Orvis J."/>
            <person name="Puiu D."/>
            <person name="Melake-Berhan A."/>
            <person name="Jones K.M."/>
            <person name="Redman J."/>
            <person name="Chen G."/>
            <person name="Cahoon E.B."/>
            <person name="Gedil M."/>
            <person name="Stanke M."/>
            <person name="Haas B.J."/>
            <person name="Wortman J.R."/>
            <person name="Fraser-Liggett C.M."/>
            <person name="Ravel J."/>
            <person name="Rabinowicz P.D."/>
        </authorList>
    </citation>
    <scope>NUCLEOTIDE SEQUENCE [LARGE SCALE GENOMIC DNA]</scope>
    <source>
        <strain evidence="3">cv. Hale</strain>
    </source>
</reference>
<dbReference type="EMBL" id="EQ974002">
    <property type="protein sequence ID" value="EEF35886.1"/>
    <property type="molecule type" value="Genomic_DNA"/>
</dbReference>